<keyword evidence="2" id="KW-1185">Reference proteome</keyword>
<accession>A0A397U5L8</accession>
<gene>
    <name evidence="1" type="ORF">C2G38_2227103</name>
</gene>
<protein>
    <submittedName>
        <fullName evidence="1">Uncharacterized protein</fullName>
    </submittedName>
</protein>
<evidence type="ECO:0000313" key="1">
    <source>
        <dbReference type="EMBL" id="RIB02713.1"/>
    </source>
</evidence>
<dbReference type="AlphaFoldDB" id="A0A397U5L8"/>
<name>A0A397U5L8_9GLOM</name>
<reference evidence="1 2" key="1">
    <citation type="submission" date="2018-06" db="EMBL/GenBank/DDBJ databases">
        <title>Comparative genomics reveals the genomic features of Rhizophagus irregularis, R. cerebriforme, R. diaphanum and Gigaspora rosea, and their symbiotic lifestyle signature.</title>
        <authorList>
            <person name="Morin E."/>
            <person name="San Clemente H."/>
            <person name="Chen E.C.H."/>
            <person name="De La Providencia I."/>
            <person name="Hainaut M."/>
            <person name="Kuo A."/>
            <person name="Kohler A."/>
            <person name="Murat C."/>
            <person name="Tang N."/>
            <person name="Roy S."/>
            <person name="Loubradou J."/>
            <person name="Henrissat B."/>
            <person name="Grigoriev I.V."/>
            <person name="Corradi N."/>
            <person name="Roux C."/>
            <person name="Martin F.M."/>
        </authorList>
    </citation>
    <scope>NUCLEOTIDE SEQUENCE [LARGE SCALE GENOMIC DNA]</scope>
    <source>
        <strain evidence="1 2">DAOM 194757</strain>
    </source>
</reference>
<comment type="caution">
    <text evidence="1">The sequence shown here is derived from an EMBL/GenBank/DDBJ whole genome shotgun (WGS) entry which is preliminary data.</text>
</comment>
<dbReference type="Proteomes" id="UP000266673">
    <property type="component" value="Unassembled WGS sequence"/>
</dbReference>
<proteinExistence type="predicted"/>
<organism evidence="1 2">
    <name type="scientific">Gigaspora rosea</name>
    <dbReference type="NCBI Taxonomy" id="44941"/>
    <lineage>
        <taxon>Eukaryota</taxon>
        <taxon>Fungi</taxon>
        <taxon>Fungi incertae sedis</taxon>
        <taxon>Mucoromycota</taxon>
        <taxon>Glomeromycotina</taxon>
        <taxon>Glomeromycetes</taxon>
        <taxon>Diversisporales</taxon>
        <taxon>Gigasporaceae</taxon>
        <taxon>Gigaspora</taxon>
    </lineage>
</organism>
<dbReference type="EMBL" id="QKWP01002614">
    <property type="protein sequence ID" value="RIB02713.1"/>
    <property type="molecule type" value="Genomic_DNA"/>
</dbReference>
<sequence>MTLLSFVIALEISSQAISSINKSFYSLMIRGKSSHVTISVGFVEMGADGSQIIEVVLHFFSAHPPLIRFS</sequence>
<evidence type="ECO:0000313" key="2">
    <source>
        <dbReference type="Proteomes" id="UP000266673"/>
    </source>
</evidence>